<accession>A0A2S7UBK3</accession>
<evidence type="ECO:0000256" key="1">
    <source>
        <dbReference type="SAM" id="Phobius"/>
    </source>
</evidence>
<dbReference type="OrthoDB" id="1144302at2"/>
<reference evidence="2 3" key="1">
    <citation type="submission" date="2017-01" db="EMBL/GenBank/DDBJ databases">
        <title>Trade-off between light-utilization and light-protection in marine flavobacteria.</title>
        <authorList>
            <person name="Kumagai Y."/>
            <person name="Yoshizawa S."/>
            <person name="Kogure K."/>
            <person name="Iwasaki W."/>
        </authorList>
    </citation>
    <scope>NUCLEOTIDE SEQUENCE [LARGE SCALE GENOMIC DNA]</scope>
    <source>
        <strain evidence="2 3">KCTC 32109</strain>
    </source>
</reference>
<keyword evidence="1" id="KW-1133">Transmembrane helix</keyword>
<gene>
    <name evidence="2" type="ORF">BST92_10435</name>
</gene>
<organism evidence="2 3">
    <name type="scientific">Nonlabens arenilitoris</name>
    <dbReference type="NCBI Taxonomy" id="1217969"/>
    <lineage>
        <taxon>Bacteria</taxon>
        <taxon>Pseudomonadati</taxon>
        <taxon>Bacteroidota</taxon>
        <taxon>Flavobacteriia</taxon>
        <taxon>Flavobacteriales</taxon>
        <taxon>Flavobacteriaceae</taxon>
        <taxon>Nonlabens</taxon>
    </lineage>
</organism>
<evidence type="ECO:0000313" key="2">
    <source>
        <dbReference type="EMBL" id="PQJ32318.1"/>
    </source>
</evidence>
<feature type="transmembrane region" description="Helical" evidence="1">
    <location>
        <begin position="57"/>
        <end position="77"/>
    </location>
</feature>
<keyword evidence="1" id="KW-0472">Membrane</keyword>
<feature type="transmembrane region" description="Helical" evidence="1">
    <location>
        <begin position="31"/>
        <end position="48"/>
    </location>
</feature>
<protein>
    <submittedName>
        <fullName evidence="2">Uncharacterized protein</fullName>
    </submittedName>
</protein>
<dbReference type="EMBL" id="MTPW01000001">
    <property type="protein sequence ID" value="PQJ32318.1"/>
    <property type="molecule type" value="Genomic_DNA"/>
</dbReference>
<evidence type="ECO:0000313" key="3">
    <source>
        <dbReference type="Proteomes" id="UP000239747"/>
    </source>
</evidence>
<feature type="transmembrane region" description="Helical" evidence="1">
    <location>
        <begin position="7"/>
        <end position="25"/>
    </location>
</feature>
<name>A0A2S7UBK3_9FLAO</name>
<keyword evidence="1" id="KW-0812">Transmembrane</keyword>
<comment type="caution">
    <text evidence="2">The sequence shown here is derived from an EMBL/GenBank/DDBJ whole genome shotgun (WGS) entry which is preliminary data.</text>
</comment>
<keyword evidence="3" id="KW-1185">Reference proteome</keyword>
<proteinExistence type="predicted"/>
<dbReference type="AlphaFoldDB" id="A0A2S7UBK3"/>
<dbReference type="Proteomes" id="UP000239747">
    <property type="component" value="Unassembled WGS sequence"/>
</dbReference>
<dbReference type="RefSeq" id="WP_105071398.1">
    <property type="nucleotide sequence ID" value="NZ_MTPW01000001.1"/>
</dbReference>
<sequence>MARSFQIASIITIGLTLVWLVIMGLDKYTPQWQFLTAGGIHFLMSIIINRQFVKARYNYLGIIHSILMIVLGGYGYFFI</sequence>